<dbReference type="OrthoDB" id="272271at2759"/>
<dbReference type="PANTHER" id="PTHR10696:SF54">
    <property type="entry name" value="FAMILY OXIDOREDUCTASE, PUTATIVE (AFU_ORTHOLOGUE AFUA_4G13850)-RELATED"/>
    <property type="match status" value="1"/>
</dbReference>
<evidence type="ECO:0000259" key="2">
    <source>
        <dbReference type="Pfam" id="PF02668"/>
    </source>
</evidence>
<gene>
    <name evidence="3" type="ORF">TD95_002431</name>
</gene>
<evidence type="ECO:0000313" key="4">
    <source>
        <dbReference type="Proteomes" id="UP000033483"/>
    </source>
</evidence>
<evidence type="ECO:0000256" key="1">
    <source>
        <dbReference type="ARBA" id="ARBA00023002"/>
    </source>
</evidence>
<dbReference type="Gene3D" id="3.60.130.10">
    <property type="entry name" value="Clavaminate synthase-like"/>
    <property type="match status" value="1"/>
</dbReference>
<comment type="caution">
    <text evidence="3">The sequence shown here is derived from an EMBL/GenBank/DDBJ whole genome shotgun (WGS) entry which is preliminary data.</text>
</comment>
<dbReference type="InterPro" id="IPR003819">
    <property type="entry name" value="TauD/TfdA-like"/>
</dbReference>
<dbReference type="Pfam" id="PF02668">
    <property type="entry name" value="TauD"/>
    <property type="match status" value="1"/>
</dbReference>
<accession>A0A0F4ZCH2</accession>
<dbReference type="GO" id="GO:0016491">
    <property type="term" value="F:oxidoreductase activity"/>
    <property type="evidence" value="ECO:0007669"/>
    <property type="project" value="UniProtKB-KW"/>
</dbReference>
<dbReference type="FunFam" id="3.60.130.10:FF:000011">
    <property type="entry name" value="Taurine catabolism dioxygenase TauD"/>
    <property type="match status" value="1"/>
</dbReference>
<feature type="domain" description="TauD/TfdA-like" evidence="2">
    <location>
        <begin position="105"/>
        <end position="370"/>
    </location>
</feature>
<dbReference type="InterPro" id="IPR042098">
    <property type="entry name" value="TauD-like_sf"/>
</dbReference>
<proteinExistence type="predicted"/>
<dbReference type="Proteomes" id="UP000033483">
    <property type="component" value="Unassembled WGS sequence"/>
</dbReference>
<dbReference type="EMBL" id="LAEV01001376">
    <property type="protein sequence ID" value="KKA28237.1"/>
    <property type="molecule type" value="Genomic_DNA"/>
</dbReference>
<sequence length="416" mass="46422">MSAAVTQLATSAALISGPPGQPDISYAPNWEKYQARIQRQLQLPNRPTTLPPGLPAKLHGPLVWDRESLVREEYKWTYEFTAAQLDEIEAALAHFKSLNIPHGRISQQTFPLPTLHAVLRRLSHDLHLGHGFFVLRGVDVDAHSRADNIAIYAGLSAHIAPVRGRQDRSFSGVPADVTLTHIRDVQSANTAATIGSPAYTADKQVFHTDSGDVVSLFALGTAEEGGESLLASTWRVYNEIAATRPDIVHTLVQDWPFEMHHSFTNPRQLAPRPLLFHQPATAAAPERIALQYARRGLVGFGALPRSADMPPISEAQAEALDTLHFLGEKYCVQTNFQKGDMQYVNNLGVFHARQGFRDSPENTRHLVRLWLRDPEYAWETPVKLKERWSAVYDGVKEENQVLPLEPFFRSNSSNKT</sequence>
<name>A0A0F4ZCH2_9PEZI</name>
<dbReference type="InterPro" id="IPR050411">
    <property type="entry name" value="AlphaKG_dependent_hydroxylases"/>
</dbReference>
<dbReference type="SUPFAM" id="SSF51197">
    <property type="entry name" value="Clavaminate synthase-like"/>
    <property type="match status" value="1"/>
</dbReference>
<reference evidence="3 4" key="1">
    <citation type="submission" date="2015-03" db="EMBL/GenBank/DDBJ databases">
        <authorList>
            <person name="Radwan O."/>
            <person name="Al-Naeli F.A."/>
            <person name="Rendon G.A."/>
            <person name="Fields C."/>
        </authorList>
    </citation>
    <scope>NUCLEOTIDE SEQUENCE [LARGE SCALE GENOMIC DNA]</scope>
    <source>
        <strain evidence="3">CR-DP1</strain>
    </source>
</reference>
<evidence type="ECO:0000313" key="3">
    <source>
        <dbReference type="EMBL" id="KKA28237.1"/>
    </source>
</evidence>
<protein>
    <recommendedName>
        <fullName evidence="2">TauD/TfdA-like domain-containing protein</fullName>
    </recommendedName>
</protein>
<keyword evidence="1" id="KW-0560">Oxidoreductase</keyword>
<organism evidence="3 4">
    <name type="scientific">Thielaviopsis punctulata</name>
    <dbReference type="NCBI Taxonomy" id="72032"/>
    <lineage>
        <taxon>Eukaryota</taxon>
        <taxon>Fungi</taxon>
        <taxon>Dikarya</taxon>
        <taxon>Ascomycota</taxon>
        <taxon>Pezizomycotina</taxon>
        <taxon>Sordariomycetes</taxon>
        <taxon>Hypocreomycetidae</taxon>
        <taxon>Microascales</taxon>
        <taxon>Ceratocystidaceae</taxon>
        <taxon>Thielaviopsis</taxon>
    </lineage>
</organism>
<dbReference type="PANTHER" id="PTHR10696">
    <property type="entry name" value="GAMMA-BUTYROBETAINE HYDROXYLASE-RELATED"/>
    <property type="match status" value="1"/>
</dbReference>
<dbReference type="AlphaFoldDB" id="A0A0F4ZCH2"/>
<keyword evidence="4" id="KW-1185">Reference proteome</keyword>